<keyword evidence="5" id="KW-0333">Golgi apparatus</keyword>
<protein>
    <recommendedName>
        <fullName evidence="7">Exostosin GT47 domain-containing protein</fullName>
    </recommendedName>
</protein>
<dbReference type="EMBL" id="JAYWIO010000006">
    <property type="protein sequence ID" value="KAK7257814.1"/>
    <property type="molecule type" value="Genomic_DNA"/>
</dbReference>
<evidence type="ECO:0000256" key="6">
    <source>
        <dbReference type="SAM" id="Phobius"/>
    </source>
</evidence>
<accession>A0AAN9HXX4</accession>
<feature type="transmembrane region" description="Helical" evidence="6">
    <location>
        <begin position="17"/>
        <end position="36"/>
    </location>
</feature>
<dbReference type="Pfam" id="PF03016">
    <property type="entry name" value="Exostosin_GT47"/>
    <property type="match status" value="1"/>
</dbReference>
<dbReference type="PANTHER" id="PTHR11062:SF282">
    <property type="entry name" value="XYLOGLUCAN GALACTOSYLTRANSFERASE GT11-RELATED"/>
    <property type="match status" value="1"/>
</dbReference>
<evidence type="ECO:0000256" key="4">
    <source>
        <dbReference type="ARBA" id="ARBA00022968"/>
    </source>
</evidence>
<evidence type="ECO:0000313" key="8">
    <source>
        <dbReference type="EMBL" id="KAK7257814.1"/>
    </source>
</evidence>
<dbReference type="AlphaFoldDB" id="A0AAN9HXX4"/>
<evidence type="ECO:0000256" key="2">
    <source>
        <dbReference type="ARBA" id="ARBA00010271"/>
    </source>
</evidence>
<keyword evidence="6" id="KW-1133">Transmembrane helix</keyword>
<dbReference type="PANTHER" id="PTHR11062">
    <property type="entry name" value="EXOSTOSIN HEPARAN SULFATE GLYCOSYLTRANSFERASE -RELATED"/>
    <property type="match status" value="1"/>
</dbReference>
<evidence type="ECO:0000256" key="1">
    <source>
        <dbReference type="ARBA" id="ARBA00004323"/>
    </source>
</evidence>
<sequence length="592" mass="68925">MRPCLEKLTTFKWHNKIWLAVLVSSLAWLFLHYTYFRLNADVSLFISLGHRFGTTSESSHYDHLPNSKGEETQYARDHVINVMNTPLYEEKHANGVTKHRHKNRKVMPKKKHEVENVGLFPNVTKDNNNEVELVGSKSVVKKDEGVKNGAIVTDKDPCAGRYIYVHEIPSRFNEDMIKNCASLNMWANMCDFVSNLGLGPVIEDSTNVFLKSGWFKTNQFLLEVIFHNRMRQYKCLTNDSSIASAVYVPYYAGLDVSRYLWFSNATMRDAGSLDLVKWLREKPEWKKMWGRDHFMVAGRITWDFRRVKKDSEDWGNQLLALPETKNMTVLVIEKSPWNNNDFAIPYPTYFHPSRVDQVFAWLRKMRKQKRPFLFCFAGAPRPDRKDSIRGHIFDQCRVLGSKCKLLECQVKEESKCHQPSYVMEVFQSSEFCLQPSGDSYTRRSIFDSMLAGCIPVFFHPGSAYVQYLWHLPKDYTTYSVFISEKDVQEGKVSIEKILNGIPEAKVKSMRAEIIKLIPRIIYIDPRFRLDIVEDAFDVTIKKVLERVDKLRRELGKGEDSSLSVQEELTWKYTLSEIIGEQNWDSFFVRKTG</sequence>
<dbReference type="InterPro" id="IPR040911">
    <property type="entry name" value="Exostosin_GT47"/>
</dbReference>
<feature type="domain" description="Exostosin GT47" evidence="7">
    <location>
        <begin position="158"/>
        <end position="495"/>
    </location>
</feature>
<gene>
    <name evidence="8" type="ORF">RIF29_32059</name>
</gene>
<keyword evidence="9" id="KW-1185">Reference proteome</keyword>
<keyword evidence="3" id="KW-0808">Transferase</keyword>
<comment type="caution">
    <text evidence="8">The sequence shown here is derived from an EMBL/GenBank/DDBJ whole genome shotgun (WGS) entry which is preliminary data.</text>
</comment>
<evidence type="ECO:0000256" key="3">
    <source>
        <dbReference type="ARBA" id="ARBA00022676"/>
    </source>
</evidence>
<dbReference type="InterPro" id="IPR004263">
    <property type="entry name" value="Exostosin"/>
</dbReference>
<keyword evidence="4" id="KW-0735">Signal-anchor</keyword>
<dbReference type="GO" id="GO:0016757">
    <property type="term" value="F:glycosyltransferase activity"/>
    <property type="evidence" value="ECO:0007669"/>
    <property type="project" value="UniProtKB-KW"/>
</dbReference>
<dbReference type="Proteomes" id="UP001372338">
    <property type="component" value="Unassembled WGS sequence"/>
</dbReference>
<evidence type="ECO:0000259" key="7">
    <source>
        <dbReference type="Pfam" id="PF03016"/>
    </source>
</evidence>
<organism evidence="8 9">
    <name type="scientific">Crotalaria pallida</name>
    <name type="common">Smooth rattlebox</name>
    <name type="synonym">Crotalaria striata</name>
    <dbReference type="NCBI Taxonomy" id="3830"/>
    <lineage>
        <taxon>Eukaryota</taxon>
        <taxon>Viridiplantae</taxon>
        <taxon>Streptophyta</taxon>
        <taxon>Embryophyta</taxon>
        <taxon>Tracheophyta</taxon>
        <taxon>Spermatophyta</taxon>
        <taxon>Magnoliopsida</taxon>
        <taxon>eudicotyledons</taxon>
        <taxon>Gunneridae</taxon>
        <taxon>Pentapetalae</taxon>
        <taxon>rosids</taxon>
        <taxon>fabids</taxon>
        <taxon>Fabales</taxon>
        <taxon>Fabaceae</taxon>
        <taxon>Papilionoideae</taxon>
        <taxon>50 kb inversion clade</taxon>
        <taxon>genistoids sensu lato</taxon>
        <taxon>core genistoids</taxon>
        <taxon>Crotalarieae</taxon>
        <taxon>Crotalaria</taxon>
    </lineage>
</organism>
<keyword evidence="3" id="KW-0328">Glycosyltransferase</keyword>
<comment type="similarity">
    <text evidence="2">Belongs to the glycosyltransferase 47 family.</text>
</comment>
<evidence type="ECO:0000313" key="9">
    <source>
        <dbReference type="Proteomes" id="UP001372338"/>
    </source>
</evidence>
<keyword evidence="6" id="KW-0812">Transmembrane</keyword>
<keyword evidence="6" id="KW-0472">Membrane</keyword>
<evidence type="ECO:0000256" key="5">
    <source>
        <dbReference type="ARBA" id="ARBA00023034"/>
    </source>
</evidence>
<dbReference type="GO" id="GO:0000139">
    <property type="term" value="C:Golgi membrane"/>
    <property type="evidence" value="ECO:0007669"/>
    <property type="project" value="UniProtKB-SubCell"/>
</dbReference>
<reference evidence="8 9" key="1">
    <citation type="submission" date="2024-01" db="EMBL/GenBank/DDBJ databases">
        <title>The genomes of 5 underutilized Papilionoideae crops provide insights into root nodulation and disease resistanc.</title>
        <authorList>
            <person name="Yuan L."/>
        </authorList>
    </citation>
    <scope>NUCLEOTIDE SEQUENCE [LARGE SCALE GENOMIC DNA]</scope>
    <source>
        <strain evidence="8">ZHUSHIDOU_FW_LH</strain>
        <tissue evidence="8">Leaf</tissue>
    </source>
</reference>
<name>A0AAN9HXX4_CROPI</name>
<comment type="subcellular location">
    <subcellularLocation>
        <location evidence="1">Golgi apparatus membrane</location>
        <topology evidence="1">Single-pass type II membrane protein</topology>
    </subcellularLocation>
</comment>
<proteinExistence type="inferred from homology"/>